<keyword evidence="7" id="KW-0479">Metal-binding</keyword>
<keyword evidence="9" id="KW-0378">Hydrolase</keyword>
<dbReference type="PROSITE" id="PS50879">
    <property type="entry name" value="RNASE_H_1"/>
    <property type="match status" value="1"/>
</dbReference>
<dbReference type="AlphaFoldDB" id="A0AA35RGT0"/>
<organism evidence="13 14">
    <name type="scientific">Geodia barretti</name>
    <name type="common">Barrett's horny sponge</name>
    <dbReference type="NCBI Taxonomy" id="519541"/>
    <lineage>
        <taxon>Eukaryota</taxon>
        <taxon>Metazoa</taxon>
        <taxon>Porifera</taxon>
        <taxon>Demospongiae</taxon>
        <taxon>Heteroscleromorpha</taxon>
        <taxon>Tetractinellida</taxon>
        <taxon>Astrophorina</taxon>
        <taxon>Geodiidae</taxon>
        <taxon>Geodia</taxon>
    </lineage>
</organism>
<comment type="catalytic activity">
    <reaction evidence="1">
        <text>Endonucleolytic cleavage to 5'-phosphomonoester.</text>
        <dbReference type="EC" id="3.1.26.4"/>
    </reaction>
</comment>
<comment type="subunit">
    <text evidence="4">Monomer.</text>
</comment>
<proteinExistence type="inferred from homology"/>
<evidence type="ECO:0000256" key="10">
    <source>
        <dbReference type="ARBA" id="ARBA00022842"/>
    </source>
</evidence>
<evidence type="ECO:0000256" key="4">
    <source>
        <dbReference type="ARBA" id="ARBA00011245"/>
    </source>
</evidence>
<dbReference type="GO" id="GO:0046872">
    <property type="term" value="F:metal ion binding"/>
    <property type="evidence" value="ECO:0007669"/>
    <property type="project" value="UniProtKB-KW"/>
</dbReference>
<evidence type="ECO:0000256" key="2">
    <source>
        <dbReference type="ARBA" id="ARBA00001946"/>
    </source>
</evidence>
<comment type="cofactor">
    <cofactor evidence="2">
        <name>Mg(2+)</name>
        <dbReference type="ChEBI" id="CHEBI:18420"/>
    </cofactor>
</comment>
<evidence type="ECO:0000256" key="3">
    <source>
        <dbReference type="ARBA" id="ARBA00005300"/>
    </source>
</evidence>
<keyword evidence="6" id="KW-0540">Nuclease</keyword>
<reference evidence="13" key="1">
    <citation type="submission" date="2023-03" db="EMBL/GenBank/DDBJ databases">
        <authorList>
            <person name="Steffen K."/>
            <person name="Cardenas P."/>
        </authorList>
    </citation>
    <scope>NUCLEOTIDE SEQUENCE</scope>
</reference>
<accession>A0AA35RGT0</accession>
<dbReference type="Gene3D" id="3.30.420.10">
    <property type="entry name" value="Ribonuclease H-like superfamily/Ribonuclease H"/>
    <property type="match status" value="1"/>
</dbReference>
<feature type="region of interest" description="Disordered" evidence="11">
    <location>
        <begin position="1"/>
        <end position="31"/>
    </location>
</feature>
<evidence type="ECO:0000313" key="14">
    <source>
        <dbReference type="Proteomes" id="UP001174909"/>
    </source>
</evidence>
<dbReference type="GO" id="GO:0003676">
    <property type="term" value="F:nucleic acid binding"/>
    <property type="evidence" value="ECO:0007669"/>
    <property type="project" value="InterPro"/>
</dbReference>
<keyword evidence="8" id="KW-0255">Endonuclease</keyword>
<evidence type="ECO:0000256" key="7">
    <source>
        <dbReference type="ARBA" id="ARBA00022723"/>
    </source>
</evidence>
<evidence type="ECO:0000256" key="5">
    <source>
        <dbReference type="ARBA" id="ARBA00012180"/>
    </source>
</evidence>
<dbReference type="InterPro" id="IPR022892">
    <property type="entry name" value="RNaseHI"/>
</dbReference>
<feature type="domain" description="RNase H type-1" evidence="12">
    <location>
        <begin position="1"/>
        <end position="145"/>
    </location>
</feature>
<evidence type="ECO:0000256" key="8">
    <source>
        <dbReference type="ARBA" id="ARBA00022759"/>
    </source>
</evidence>
<dbReference type="InterPro" id="IPR036397">
    <property type="entry name" value="RNaseH_sf"/>
</dbReference>
<dbReference type="InterPro" id="IPR002156">
    <property type="entry name" value="RNaseH_domain"/>
</dbReference>
<keyword evidence="14" id="KW-1185">Reference proteome</keyword>
<dbReference type="EC" id="3.1.26.4" evidence="5"/>
<comment type="similarity">
    <text evidence="3">Belongs to the RNase H family.</text>
</comment>
<keyword evidence="10" id="KW-0460">Magnesium</keyword>
<comment type="caution">
    <text evidence="13">The sequence shown here is derived from an EMBL/GenBank/DDBJ whole genome shotgun (WGS) entry which is preliminary data.</text>
</comment>
<evidence type="ECO:0000256" key="6">
    <source>
        <dbReference type="ARBA" id="ARBA00022722"/>
    </source>
</evidence>
<dbReference type="InterPro" id="IPR050092">
    <property type="entry name" value="RNase_H"/>
</dbReference>
<gene>
    <name evidence="13" type="ORF">GBAR_LOCUS6887</name>
</gene>
<dbReference type="SUPFAM" id="SSF53098">
    <property type="entry name" value="Ribonuclease H-like"/>
    <property type="match status" value="1"/>
</dbReference>
<evidence type="ECO:0000259" key="12">
    <source>
        <dbReference type="PROSITE" id="PS50879"/>
    </source>
</evidence>
<evidence type="ECO:0000256" key="1">
    <source>
        <dbReference type="ARBA" id="ARBA00000077"/>
    </source>
</evidence>
<dbReference type="GO" id="GO:0043137">
    <property type="term" value="P:DNA replication, removal of RNA primer"/>
    <property type="evidence" value="ECO:0007669"/>
    <property type="project" value="TreeGrafter"/>
</dbReference>
<feature type="compositionally biased region" description="Basic residues" evidence="11">
    <location>
        <begin position="18"/>
        <end position="27"/>
    </location>
</feature>
<evidence type="ECO:0000313" key="13">
    <source>
        <dbReference type="EMBL" id="CAI8010443.1"/>
    </source>
</evidence>
<dbReference type="PANTHER" id="PTHR10642:SF26">
    <property type="entry name" value="RIBONUCLEASE H1"/>
    <property type="match status" value="1"/>
</dbReference>
<dbReference type="GO" id="GO:0004523">
    <property type="term" value="F:RNA-DNA hybrid ribonuclease activity"/>
    <property type="evidence" value="ECO:0007669"/>
    <property type="project" value="UniProtKB-EC"/>
</dbReference>
<evidence type="ECO:0000256" key="9">
    <source>
        <dbReference type="ARBA" id="ARBA00022801"/>
    </source>
</evidence>
<evidence type="ECO:0000256" key="11">
    <source>
        <dbReference type="SAM" id="MobiDB-lite"/>
    </source>
</evidence>
<dbReference type="EMBL" id="CASHTH010001036">
    <property type="protein sequence ID" value="CAI8010443.1"/>
    <property type="molecule type" value="Genomic_DNA"/>
</dbReference>
<dbReference type="InterPro" id="IPR012337">
    <property type="entry name" value="RNaseH-like_sf"/>
</dbReference>
<dbReference type="Proteomes" id="UP001174909">
    <property type="component" value="Unassembled WGS sequence"/>
</dbReference>
<dbReference type="Pfam" id="PF00075">
    <property type="entry name" value="RNase_H"/>
    <property type="match status" value="1"/>
</dbReference>
<dbReference type="PANTHER" id="PTHR10642">
    <property type="entry name" value="RIBONUCLEASE H1"/>
    <property type="match status" value="1"/>
</dbReference>
<dbReference type="CDD" id="cd09278">
    <property type="entry name" value="RNase_HI_prokaryote_like"/>
    <property type="match status" value="1"/>
</dbReference>
<protein>
    <recommendedName>
        <fullName evidence="5">ribonuclease H</fullName>
        <ecNumber evidence="5">3.1.26.4</ecNumber>
    </recommendedName>
</protein>
<name>A0AA35RGT0_GEOBA</name>
<sequence>MTIHTDGGCLGNPGSRRLGLRGRHGRRQVRDAGYAADTTNNRMELQAVIEALKLAQERADGDVTVITDSRYVEGGISEWISRWEANGWKTKSRSPVKNRDLWQELQSLKRALQGRGFRVAFRRVRGHAGVELNEACDRLVTETIAAGRRGRR</sequence>